<reference evidence="1" key="1">
    <citation type="submission" date="2021-01" db="EMBL/GenBank/DDBJ databases">
        <authorList>
            <person name="Corre E."/>
            <person name="Pelletier E."/>
            <person name="Niang G."/>
            <person name="Scheremetjew M."/>
            <person name="Finn R."/>
            <person name="Kale V."/>
            <person name="Holt S."/>
            <person name="Cochrane G."/>
            <person name="Meng A."/>
            <person name="Brown T."/>
            <person name="Cohen L."/>
        </authorList>
    </citation>
    <scope>NUCLEOTIDE SEQUENCE</scope>
</reference>
<gene>
    <name evidence="1" type="ORF">FSAL1345_LOCUS431</name>
</gene>
<protein>
    <submittedName>
        <fullName evidence="1">Uncharacterized protein</fullName>
    </submittedName>
</protein>
<accession>A0A7S3I948</accession>
<evidence type="ECO:0000313" key="1">
    <source>
        <dbReference type="EMBL" id="CAE0317162.1"/>
    </source>
</evidence>
<dbReference type="AlphaFoldDB" id="A0A7S3I948"/>
<organism evidence="1">
    <name type="scientific">Fabrea salina</name>
    <dbReference type="NCBI Taxonomy" id="342563"/>
    <lineage>
        <taxon>Eukaryota</taxon>
        <taxon>Sar</taxon>
        <taxon>Alveolata</taxon>
        <taxon>Ciliophora</taxon>
        <taxon>Postciliodesmatophora</taxon>
        <taxon>Heterotrichea</taxon>
        <taxon>Heterotrichida</taxon>
        <taxon>Fabreidae</taxon>
        <taxon>Fabrea</taxon>
    </lineage>
</organism>
<dbReference type="EMBL" id="HBIF01000509">
    <property type="protein sequence ID" value="CAE0317162.1"/>
    <property type="molecule type" value="Transcribed_RNA"/>
</dbReference>
<proteinExistence type="predicted"/>
<sequence>MTNYAHEDRPSLACESLYSKLLNYYKKNITEYQCDDPPKSINGQAAECQKDSDCKVSDGSHTHCDCGLSGKKYCELAEGDDYALEFNKFYKQWFLSPEVSNCNAIGRFHDECIYDYMSKNLSTYYDYYFILKKNYHLIKGADEKLVKVLAPRLYSLNQTINGDNDEDSSRLIGIFYALMVLILA</sequence>
<name>A0A7S3I948_9CILI</name>